<feature type="transmembrane region" description="Helical" evidence="1">
    <location>
        <begin position="54"/>
        <end position="71"/>
    </location>
</feature>
<dbReference type="InterPro" id="IPR019692">
    <property type="entry name" value="CFP-6_PH"/>
</dbReference>
<keyword evidence="1" id="KW-1133">Transmembrane helix</keyword>
<keyword evidence="4" id="KW-1185">Reference proteome</keyword>
<name>A0ABP9SM14_9ACTN</name>
<dbReference type="Pfam" id="PF10756">
    <property type="entry name" value="bPH_6"/>
    <property type="match status" value="1"/>
</dbReference>
<comment type="caution">
    <text evidence="3">The sequence shown here is derived from an EMBL/GenBank/DDBJ whole genome shotgun (WGS) entry which is preliminary data.</text>
</comment>
<accession>A0ABP9SM14</accession>
<keyword evidence="1" id="KW-0812">Transmembrane</keyword>
<reference evidence="4" key="1">
    <citation type="journal article" date="2019" name="Int. J. Syst. Evol. Microbiol.">
        <title>The Global Catalogue of Microorganisms (GCM) 10K type strain sequencing project: providing services to taxonomists for standard genome sequencing and annotation.</title>
        <authorList>
            <consortium name="The Broad Institute Genomics Platform"/>
            <consortium name="The Broad Institute Genome Sequencing Center for Infectious Disease"/>
            <person name="Wu L."/>
            <person name="Ma J."/>
        </authorList>
    </citation>
    <scope>NUCLEOTIDE SEQUENCE [LARGE SCALE GENOMIC DNA]</scope>
    <source>
        <strain evidence="4">JCM 18304</strain>
    </source>
</reference>
<dbReference type="EMBL" id="BAABJQ010000035">
    <property type="protein sequence ID" value="GAA5198875.1"/>
    <property type="molecule type" value="Genomic_DNA"/>
</dbReference>
<evidence type="ECO:0000313" key="4">
    <source>
        <dbReference type="Proteomes" id="UP001501570"/>
    </source>
</evidence>
<organism evidence="3 4">
    <name type="scientific">Rugosimonospora acidiphila</name>
    <dbReference type="NCBI Taxonomy" id="556531"/>
    <lineage>
        <taxon>Bacteria</taxon>
        <taxon>Bacillati</taxon>
        <taxon>Actinomycetota</taxon>
        <taxon>Actinomycetes</taxon>
        <taxon>Micromonosporales</taxon>
        <taxon>Micromonosporaceae</taxon>
        <taxon>Rugosimonospora</taxon>
    </lineage>
</organism>
<evidence type="ECO:0000259" key="2">
    <source>
        <dbReference type="Pfam" id="PF10756"/>
    </source>
</evidence>
<dbReference type="Proteomes" id="UP001501570">
    <property type="component" value="Unassembled WGS sequence"/>
</dbReference>
<feature type="domain" description="Low molecular weight protein antigen 6 PH" evidence="2">
    <location>
        <begin position="73"/>
        <end position="142"/>
    </location>
</feature>
<proteinExistence type="predicted"/>
<sequence length="159" mass="16596">MSEAVLQMVRARPRRATTIARVSAVAVVVIFTAVGVGLHGKTDSGTGVFQPSDQVALIVLGILAAAGLLTLTRPRMEADARGIRVRNLIGGYELSWDVVRSVQFGHGAPWASLELADDEVVSVMAVQAADKAYALAAVRALRSLLAAHQATADAAPVAE</sequence>
<gene>
    <name evidence="3" type="ORF">GCM10023322_73220</name>
</gene>
<evidence type="ECO:0000256" key="1">
    <source>
        <dbReference type="SAM" id="Phobius"/>
    </source>
</evidence>
<evidence type="ECO:0000313" key="3">
    <source>
        <dbReference type="EMBL" id="GAA5198875.1"/>
    </source>
</evidence>
<dbReference type="RefSeq" id="WP_345637665.1">
    <property type="nucleotide sequence ID" value="NZ_BAABJQ010000035.1"/>
</dbReference>
<feature type="transmembrane region" description="Helical" evidence="1">
    <location>
        <begin position="20"/>
        <end position="39"/>
    </location>
</feature>
<protein>
    <recommendedName>
        <fullName evidence="2">Low molecular weight protein antigen 6 PH domain-containing protein</fullName>
    </recommendedName>
</protein>
<keyword evidence="1" id="KW-0472">Membrane</keyword>